<dbReference type="Pfam" id="PF00069">
    <property type="entry name" value="Pkinase"/>
    <property type="match status" value="1"/>
</dbReference>
<dbReference type="InterPro" id="IPR013896">
    <property type="entry name" value="SNF1_UBA"/>
</dbReference>
<feature type="compositionally biased region" description="Polar residues" evidence="13">
    <location>
        <begin position="815"/>
        <end position="828"/>
    </location>
</feature>
<dbReference type="EMBL" id="JBANRG010000021">
    <property type="protein sequence ID" value="KAK7456411.1"/>
    <property type="molecule type" value="Genomic_DNA"/>
</dbReference>
<comment type="catalytic activity">
    <reaction evidence="12">
        <text>L-seryl-[protein] + ATP = O-phospho-L-seryl-[protein] + ADP + H(+)</text>
        <dbReference type="Rhea" id="RHEA:17989"/>
        <dbReference type="Rhea" id="RHEA-COMP:9863"/>
        <dbReference type="Rhea" id="RHEA-COMP:11604"/>
        <dbReference type="ChEBI" id="CHEBI:15378"/>
        <dbReference type="ChEBI" id="CHEBI:29999"/>
        <dbReference type="ChEBI" id="CHEBI:30616"/>
        <dbReference type="ChEBI" id="CHEBI:83421"/>
        <dbReference type="ChEBI" id="CHEBI:456216"/>
        <dbReference type="EC" id="2.7.11.1"/>
    </reaction>
</comment>
<keyword evidence="10" id="KW-0119">Carbohydrate metabolism</keyword>
<evidence type="ECO:0000256" key="7">
    <source>
        <dbReference type="ARBA" id="ARBA00022777"/>
    </source>
</evidence>
<keyword evidence="16" id="KW-1185">Reference proteome</keyword>
<dbReference type="Proteomes" id="UP001498398">
    <property type="component" value="Unassembled WGS sequence"/>
</dbReference>
<protein>
    <recommendedName>
        <fullName evidence="3">non-specific serine/threonine protein kinase</fullName>
        <ecNumber evidence="3">2.7.11.1</ecNumber>
    </recommendedName>
</protein>
<dbReference type="CDD" id="cd14334">
    <property type="entry name" value="UBA_SNF1_fungi"/>
    <property type="match status" value="1"/>
</dbReference>
<keyword evidence="6" id="KW-0547">Nucleotide-binding</keyword>
<keyword evidence="4" id="KW-0723">Serine/threonine-protein kinase</keyword>
<accession>A0ABR1JEB7</accession>
<comment type="subcellular location">
    <subcellularLocation>
        <location evidence="1">Nucleus</location>
    </subcellularLocation>
</comment>
<evidence type="ECO:0000256" key="11">
    <source>
        <dbReference type="ARBA" id="ARBA00047899"/>
    </source>
</evidence>
<feature type="region of interest" description="Disordered" evidence="13">
    <location>
        <begin position="521"/>
        <end position="545"/>
    </location>
</feature>
<dbReference type="InterPro" id="IPR028375">
    <property type="entry name" value="KA1/Ssp2_C"/>
</dbReference>
<organism evidence="15 16">
    <name type="scientific">Marasmiellus scandens</name>
    <dbReference type="NCBI Taxonomy" id="2682957"/>
    <lineage>
        <taxon>Eukaryota</taxon>
        <taxon>Fungi</taxon>
        <taxon>Dikarya</taxon>
        <taxon>Basidiomycota</taxon>
        <taxon>Agaricomycotina</taxon>
        <taxon>Agaricomycetes</taxon>
        <taxon>Agaricomycetidae</taxon>
        <taxon>Agaricales</taxon>
        <taxon>Marasmiineae</taxon>
        <taxon>Omphalotaceae</taxon>
        <taxon>Marasmiellus</taxon>
    </lineage>
</organism>
<evidence type="ECO:0000256" key="2">
    <source>
        <dbReference type="ARBA" id="ARBA00006234"/>
    </source>
</evidence>
<evidence type="ECO:0000256" key="9">
    <source>
        <dbReference type="ARBA" id="ARBA00023242"/>
    </source>
</evidence>
<dbReference type="Pfam" id="PF08587">
    <property type="entry name" value="UBA_2"/>
    <property type="match status" value="1"/>
</dbReference>
<dbReference type="Gene3D" id="1.10.510.10">
    <property type="entry name" value="Transferase(Phosphotransferase) domain 1"/>
    <property type="match status" value="1"/>
</dbReference>
<evidence type="ECO:0000259" key="14">
    <source>
        <dbReference type="PROSITE" id="PS50011"/>
    </source>
</evidence>
<dbReference type="SMART" id="SM00220">
    <property type="entry name" value="S_TKc"/>
    <property type="match status" value="1"/>
</dbReference>
<dbReference type="InterPro" id="IPR011009">
    <property type="entry name" value="Kinase-like_dom_sf"/>
</dbReference>
<keyword evidence="7 15" id="KW-0418">Kinase</keyword>
<comment type="caution">
    <text evidence="15">The sequence shown here is derived from an EMBL/GenBank/DDBJ whole genome shotgun (WGS) entry which is preliminary data.</text>
</comment>
<feature type="compositionally biased region" description="Basic and acidic residues" evidence="13">
    <location>
        <begin position="743"/>
        <end position="769"/>
    </location>
</feature>
<feature type="region of interest" description="Disordered" evidence="13">
    <location>
        <begin position="376"/>
        <end position="470"/>
    </location>
</feature>
<dbReference type="SUPFAM" id="SSF103243">
    <property type="entry name" value="KA1-like"/>
    <property type="match status" value="1"/>
</dbReference>
<feature type="domain" description="Protein kinase" evidence="14">
    <location>
        <begin position="15"/>
        <end position="266"/>
    </location>
</feature>
<comment type="similarity">
    <text evidence="2">Belongs to the protein kinase superfamily. CAMK Ser/Thr protein kinase family. SNF1 subfamily.</text>
</comment>
<evidence type="ECO:0000313" key="16">
    <source>
        <dbReference type="Proteomes" id="UP001498398"/>
    </source>
</evidence>
<evidence type="ECO:0000256" key="10">
    <source>
        <dbReference type="ARBA" id="ARBA00023277"/>
    </source>
</evidence>
<dbReference type="SUPFAM" id="SSF56112">
    <property type="entry name" value="Protein kinase-like (PK-like)"/>
    <property type="match status" value="1"/>
</dbReference>
<dbReference type="GO" id="GO:0004674">
    <property type="term" value="F:protein serine/threonine kinase activity"/>
    <property type="evidence" value="ECO:0007669"/>
    <property type="project" value="UniProtKB-EC"/>
</dbReference>
<feature type="compositionally biased region" description="Acidic residues" evidence="13">
    <location>
        <begin position="410"/>
        <end position="434"/>
    </location>
</feature>
<dbReference type="PROSITE" id="PS00108">
    <property type="entry name" value="PROTEIN_KINASE_ST"/>
    <property type="match status" value="1"/>
</dbReference>
<evidence type="ECO:0000256" key="12">
    <source>
        <dbReference type="ARBA" id="ARBA00048679"/>
    </source>
</evidence>
<evidence type="ECO:0000313" key="15">
    <source>
        <dbReference type="EMBL" id="KAK7456411.1"/>
    </source>
</evidence>
<dbReference type="Gene3D" id="3.30.310.80">
    <property type="entry name" value="Kinase associated domain 1, KA1"/>
    <property type="match status" value="2"/>
</dbReference>
<feature type="region of interest" description="Disordered" evidence="13">
    <location>
        <begin position="617"/>
        <end position="656"/>
    </location>
</feature>
<proteinExistence type="inferred from homology"/>
<evidence type="ECO:0000256" key="4">
    <source>
        <dbReference type="ARBA" id="ARBA00022527"/>
    </source>
</evidence>
<evidence type="ECO:0000256" key="3">
    <source>
        <dbReference type="ARBA" id="ARBA00012513"/>
    </source>
</evidence>
<dbReference type="PROSITE" id="PS50011">
    <property type="entry name" value="PROTEIN_KINASE_DOM"/>
    <property type="match status" value="1"/>
</dbReference>
<feature type="compositionally biased region" description="Low complexity" evidence="13">
    <location>
        <begin position="829"/>
        <end position="841"/>
    </location>
</feature>
<keyword evidence="9" id="KW-0539">Nucleus</keyword>
<evidence type="ECO:0000256" key="1">
    <source>
        <dbReference type="ARBA" id="ARBA00004123"/>
    </source>
</evidence>
<gene>
    <name evidence="15" type="primary">SNF1_2</name>
    <name evidence="15" type="ORF">VKT23_010659</name>
</gene>
<feature type="region of interest" description="Disordered" evidence="13">
    <location>
        <begin position="743"/>
        <end position="858"/>
    </location>
</feature>
<dbReference type="InterPro" id="IPR032270">
    <property type="entry name" value="AMPK_C"/>
</dbReference>
<dbReference type="PANTHER" id="PTHR24346:SF110">
    <property type="entry name" value="NON-SPECIFIC SERINE_THREONINE PROTEIN KINASE"/>
    <property type="match status" value="1"/>
</dbReference>
<dbReference type="Pfam" id="PF16579">
    <property type="entry name" value="AdenylateSensor"/>
    <property type="match status" value="1"/>
</dbReference>
<reference evidence="15 16" key="1">
    <citation type="submission" date="2024-01" db="EMBL/GenBank/DDBJ databases">
        <title>A draft genome for the cacao thread blight pathogen Marasmiellus scandens.</title>
        <authorList>
            <person name="Baruah I.K."/>
            <person name="Leung J."/>
            <person name="Bukari Y."/>
            <person name="Amoako-Attah I."/>
            <person name="Meinhardt L.W."/>
            <person name="Bailey B.A."/>
            <person name="Cohen S.P."/>
        </authorList>
    </citation>
    <scope>NUCLEOTIDE SEQUENCE [LARGE SCALE GENOMIC DNA]</scope>
    <source>
        <strain evidence="15 16">GH-19</strain>
    </source>
</reference>
<keyword evidence="5 15" id="KW-0808">Transferase</keyword>
<evidence type="ECO:0000256" key="5">
    <source>
        <dbReference type="ARBA" id="ARBA00022679"/>
    </source>
</evidence>
<feature type="compositionally biased region" description="Low complexity" evidence="13">
    <location>
        <begin position="622"/>
        <end position="639"/>
    </location>
</feature>
<evidence type="ECO:0000256" key="13">
    <source>
        <dbReference type="SAM" id="MobiDB-lite"/>
    </source>
</evidence>
<dbReference type="InterPro" id="IPR000719">
    <property type="entry name" value="Prot_kinase_dom"/>
</dbReference>
<feature type="compositionally biased region" description="Low complexity" evidence="13">
    <location>
        <begin position="770"/>
        <end position="789"/>
    </location>
</feature>
<evidence type="ECO:0000256" key="6">
    <source>
        <dbReference type="ARBA" id="ARBA00022741"/>
    </source>
</evidence>
<sequence>MAQAPVFPASKLGEYTVIADIAEGTFGIVRMAVHTITGHKVAMKYISKNVITREKTKTRVRREFEYMRALRHPHIIKLYEVIFTPTDIIFVLEYAGGELFNYIVANGRMPEPQARRFFQQIISGIEYSHRLKIVHRDLKPENVLLDDDLNVKIADFGLSSEISDGDFLTTSCGSPNYAAPEVIRGGVYAGPEIDVWSSGVILYVMLCGRLPFEDDEVQVLFSKISHGQYHLPSYLSNQARSLITSMLAVDPVKRITIPEIIAHPFFQQDLPRYLQPLPPKPGPVLGTLSSLVSPPVHPMNFEVIEGLGRVEDDVVDDLATRMVGVTKEDVYECLRRDDGIQGNAVKVAYMLLRDKRRLGNDLSIFAEQERDAELAALDPRNALSPHALSPSGGRDLEENPFEAEFIGNDGFDDVVPGDEDVEDDVSPAELDVDGYSEGYTPPLDANGNLIDSSNLPGGRGSNATERDPRDVNNFAVLNSSLPESGVPANGPVSTSGASAATAGVGVVSAANHHLAGYVEKKSAGAGGARGGASSGGKRNRDAHPHRTKWHFGIRSRSPPMEIMLEIYKTLKVLGMEWKEKRALGGLGGVRTRVVWDENLPADGEAEWGEATTPVTTPLQDATNGNHVNGTNGTNGVNGDVTEDGGINGTSPPLTRPMRRGAYKIERVRGLDGQEVDLRMATQIYFVETRARVQDVVVLMNLQLYMIDSINYLVDFHHKKSYRASTRPGAGRYEPASKEEIKMLKLERERKEKEKSAGKDKDKLEEREPESTTSTPDPEAARSRSSSNSNIGSPGVVKTEVFGPNGERIDGEGRESPSTSTIGTITHANSSSTSVHTTTGSTKDGKDSNTNGNSKDEEVVSPYVFMDVACRLILELAGGGE</sequence>
<dbReference type="EC" id="2.7.11.1" evidence="3"/>
<comment type="catalytic activity">
    <reaction evidence="11">
        <text>L-threonyl-[protein] + ATP = O-phospho-L-threonyl-[protein] + ADP + H(+)</text>
        <dbReference type="Rhea" id="RHEA:46608"/>
        <dbReference type="Rhea" id="RHEA-COMP:11060"/>
        <dbReference type="Rhea" id="RHEA-COMP:11605"/>
        <dbReference type="ChEBI" id="CHEBI:15378"/>
        <dbReference type="ChEBI" id="CHEBI:30013"/>
        <dbReference type="ChEBI" id="CHEBI:30616"/>
        <dbReference type="ChEBI" id="CHEBI:61977"/>
        <dbReference type="ChEBI" id="CHEBI:456216"/>
        <dbReference type="EC" id="2.7.11.1"/>
    </reaction>
</comment>
<dbReference type="PANTHER" id="PTHR24346">
    <property type="entry name" value="MAP/MICROTUBULE AFFINITY-REGULATING KINASE"/>
    <property type="match status" value="1"/>
</dbReference>
<name>A0ABR1JEB7_9AGAR</name>
<feature type="compositionally biased region" description="Gly residues" evidence="13">
    <location>
        <begin position="524"/>
        <end position="534"/>
    </location>
</feature>
<dbReference type="InterPro" id="IPR008271">
    <property type="entry name" value="Ser/Thr_kinase_AS"/>
</dbReference>
<keyword evidence="8" id="KW-0067">ATP-binding</keyword>
<evidence type="ECO:0000256" key="8">
    <source>
        <dbReference type="ARBA" id="ARBA00022840"/>
    </source>
</evidence>